<name>A0A085MUU8_9BILA</name>
<evidence type="ECO:0000313" key="1">
    <source>
        <dbReference type="EMBL" id="KFD60994.1"/>
    </source>
</evidence>
<dbReference type="Proteomes" id="UP000030758">
    <property type="component" value="Unassembled WGS sequence"/>
</dbReference>
<organism evidence="1">
    <name type="scientific">Trichuris suis</name>
    <name type="common">pig whipworm</name>
    <dbReference type="NCBI Taxonomy" id="68888"/>
    <lineage>
        <taxon>Eukaryota</taxon>
        <taxon>Metazoa</taxon>
        <taxon>Ecdysozoa</taxon>
        <taxon>Nematoda</taxon>
        <taxon>Enoplea</taxon>
        <taxon>Dorylaimia</taxon>
        <taxon>Trichinellida</taxon>
        <taxon>Trichuridae</taxon>
        <taxon>Trichuris</taxon>
    </lineage>
</organism>
<reference evidence="1" key="1">
    <citation type="journal article" date="2014" name="Nat. Genet.">
        <title>Genome and transcriptome of the porcine whipworm Trichuris suis.</title>
        <authorList>
            <person name="Jex A.R."/>
            <person name="Nejsum P."/>
            <person name="Schwarz E.M."/>
            <person name="Hu L."/>
            <person name="Young N.D."/>
            <person name="Hall R.S."/>
            <person name="Korhonen P.K."/>
            <person name="Liao S."/>
            <person name="Thamsborg S."/>
            <person name="Xia J."/>
            <person name="Xu P."/>
            <person name="Wang S."/>
            <person name="Scheerlinck J.P."/>
            <person name="Hofmann A."/>
            <person name="Sternberg P.W."/>
            <person name="Wang J."/>
            <person name="Gasser R.B."/>
        </authorList>
    </citation>
    <scope>NUCLEOTIDE SEQUENCE [LARGE SCALE GENOMIC DNA]</scope>
    <source>
        <strain evidence="1">DCEP-RM93F</strain>
    </source>
</reference>
<protein>
    <submittedName>
        <fullName evidence="1">Uncharacterized protein</fullName>
    </submittedName>
</protein>
<sequence>MLGGVRLYRMVRKYICAWKNKARFTERCRRSIATSISPAVWSMYDWVQEGLPRTQNSTEPWHRRWKSVISANHAEVHHILEELRKEHRRVEIDPNATSGARQVLAEQDRFSGVIRDSKIL</sequence>
<accession>A0A085MUU8</accession>
<gene>
    <name evidence="1" type="ORF">M514_11995</name>
</gene>
<proteinExistence type="predicted"/>
<dbReference type="AlphaFoldDB" id="A0A085MUU8"/>
<dbReference type="EMBL" id="KL367639">
    <property type="protein sequence ID" value="KFD60994.1"/>
    <property type="molecule type" value="Genomic_DNA"/>
</dbReference>